<dbReference type="AlphaFoldDB" id="A0A0A9FSH2"/>
<dbReference type="EMBL" id="GBRH01208393">
    <property type="protein sequence ID" value="JAD89502.1"/>
    <property type="molecule type" value="Transcribed_RNA"/>
</dbReference>
<dbReference type="EMBL" id="GBRH01184630">
    <property type="protein sequence ID" value="JAE13266.1"/>
    <property type="molecule type" value="Transcribed_RNA"/>
</dbReference>
<proteinExistence type="predicted"/>
<reference evidence="2" key="2">
    <citation type="journal article" date="2015" name="Data Brief">
        <title>Shoot transcriptome of the giant reed, Arundo donax.</title>
        <authorList>
            <person name="Barrero R.A."/>
            <person name="Guerrero F.D."/>
            <person name="Moolhuijzen P."/>
            <person name="Goolsby J.A."/>
            <person name="Tidwell J."/>
            <person name="Bellgard S.E."/>
            <person name="Bellgard M.I."/>
        </authorList>
    </citation>
    <scope>NUCLEOTIDE SEQUENCE</scope>
    <source>
        <tissue evidence="2">Shoot tissue taken approximately 20 cm above the soil surface</tissue>
    </source>
</reference>
<keyword evidence="1" id="KW-1133">Transmembrane helix</keyword>
<accession>A0A0A9FSH2</accession>
<protein>
    <submittedName>
        <fullName evidence="2">Uncharacterized protein</fullName>
    </submittedName>
</protein>
<keyword evidence="1" id="KW-0812">Transmembrane</keyword>
<name>A0A0A9FSH2_ARUDO</name>
<evidence type="ECO:0000313" key="2">
    <source>
        <dbReference type="EMBL" id="JAE13266.1"/>
    </source>
</evidence>
<organism evidence="2">
    <name type="scientific">Arundo donax</name>
    <name type="common">Giant reed</name>
    <name type="synonym">Donax arundinaceus</name>
    <dbReference type="NCBI Taxonomy" id="35708"/>
    <lineage>
        <taxon>Eukaryota</taxon>
        <taxon>Viridiplantae</taxon>
        <taxon>Streptophyta</taxon>
        <taxon>Embryophyta</taxon>
        <taxon>Tracheophyta</taxon>
        <taxon>Spermatophyta</taxon>
        <taxon>Magnoliopsida</taxon>
        <taxon>Liliopsida</taxon>
        <taxon>Poales</taxon>
        <taxon>Poaceae</taxon>
        <taxon>PACMAD clade</taxon>
        <taxon>Arundinoideae</taxon>
        <taxon>Arundineae</taxon>
        <taxon>Arundo</taxon>
    </lineage>
</organism>
<keyword evidence="1" id="KW-0472">Membrane</keyword>
<evidence type="ECO:0000256" key="1">
    <source>
        <dbReference type="SAM" id="Phobius"/>
    </source>
</evidence>
<reference evidence="2" key="1">
    <citation type="submission" date="2014-09" db="EMBL/GenBank/DDBJ databases">
        <authorList>
            <person name="Magalhaes I.L.F."/>
            <person name="Oliveira U."/>
            <person name="Santos F.R."/>
            <person name="Vidigal T.H.D.A."/>
            <person name="Brescovit A.D."/>
            <person name="Santos A.J."/>
        </authorList>
    </citation>
    <scope>NUCLEOTIDE SEQUENCE</scope>
    <source>
        <tissue evidence="2">Shoot tissue taken approximately 20 cm above the soil surface</tissue>
    </source>
</reference>
<feature type="transmembrane region" description="Helical" evidence="1">
    <location>
        <begin position="6"/>
        <end position="24"/>
    </location>
</feature>
<sequence length="32" mass="3789">MSNILFKGLIFYITLQLCALFNFAKNKTMRTF</sequence>